<dbReference type="RefSeq" id="WP_068684739.1">
    <property type="nucleotide sequence ID" value="NZ_LYPA01000065.1"/>
</dbReference>
<dbReference type="OrthoDB" id="9997476at2"/>
<dbReference type="EMBL" id="LYPA01000065">
    <property type="protein sequence ID" value="OBR64255.1"/>
    <property type="molecule type" value="Genomic_DNA"/>
</dbReference>
<evidence type="ECO:0000313" key="2">
    <source>
        <dbReference type="EMBL" id="OBR64255.1"/>
    </source>
</evidence>
<protein>
    <submittedName>
        <fullName evidence="2">Uncharacterized protein</fullName>
    </submittedName>
</protein>
<comment type="caution">
    <text evidence="2">The sequence shown here is derived from an EMBL/GenBank/DDBJ whole genome shotgun (WGS) entry which is preliminary data.</text>
</comment>
<keyword evidence="3" id="KW-1185">Reference proteome</keyword>
<proteinExistence type="predicted"/>
<organism evidence="2 3">
    <name type="scientific">Paenibacillus oryzae</name>
    <dbReference type="NCBI Taxonomy" id="1844972"/>
    <lineage>
        <taxon>Bacteria</taxon>
        <taxon>Bacillati</taxon>
        <taxon>Bacillota</taxon>
        <taxon>Bacilli</taxon>
        <taxon>Bacillales</taxon>
        <taxon>Paenibacillaceae</taxon>
        <taxon>Paenibacillus</taxon>
    </lineage>
</organism>
<feature type="region of interest" description="Disordered" evidence="1">
    <location>
        <begin position="18"/>
        <end position="53"/>
    </location>
</feature>
<dbReference type="Proteomes" id="UP000092024">
    <property type="component" value="Unassembled WGS sequence"/>
</dbReference>
<evidence type="ECO:0000256" key="1">
    <source>
        <dbReference type="SAM" id="MobiDB-lite"/>
    </source>
</evidence>
<gene>
    <name evidence="2" type="ORF">A7K91_12040</name>
</gene>
<dbReference type="STRING" id="1844972.A7K91_12040"/>
<accession>A0A1A5YFS9</accession>
<evidence type="ECO:0000313" key="3">
    <source>
        <dbReference type="Proteomes" id="UP000092024"/>
    </source>
</evidence>
<sequence length="154" mass="17341">MAKNRLLFSTPVNGVSLRPGTSELITGRHHGGGDHHGHHHHHRKHHHDHHRGGGIDVREFETIRVVAENRRTSVSPVYLVLLVSGRGEREGKECRSRHVQEFRLAKIRLVPGQSFSQSYRVPGEVLSIVAYAARSKRSCYRGLDTIDVAVFGHK</sequence>
<name>A0A1A5YFS9_9BACL</name>
<dbReference type="AlphaFoldDB" id="A0A1A5YFS9"/>
<feature type="compositionally biased region" description="Basic residues" evidence="1">
    <location>
        <begin position="36"/>
        <end position="50"/>
    </location>
</feature>
<reference evidence="2 3" key="1">
    <citation type="submission" date="2016-05" db="EMBL/GenBank/DDBJ databases">
        <title>Paenibacillus oryzae. sp. nov., isolated from the rice root.</title>
        <authorList>
            <person name="Zhang J."/>
            <person name="Zhang X."/>
        </authorList>
    </citation>
    <scope>NUCLEOTIDE SEQUENCE [LARGE SCALE GENOMIC DNA]</scope>
    <source>
        <strain evidence="2 3">1DrF-4</strain>
    </source>
</reference>